<dbReference type="Proteomes" id="UP000298284">
    <property type="component" value="Unassembled WGS sequence"/>
</dbReference>
<dbReference type="AlphaFoldDB" id="A0A4Z0MNY9"/>
<dbReference type="GO" id="GO:0003676">
    <property type="term" value="F:nucleic acid binding"/>
    <property type="evidence" value="ECO:0007669"/>
    <property type="project" value="InterPro"/>
</dbReference>
<sequence length="186" mass="20773">MPSADGTGCMYCPKVVQKAWRSWVTSVLLYIEKNGASVARPVLVSRGKCYMYPPPAGATDLLVPVLFYGFTSYSAMSTSSPEPLILLECLVAGTTHRTGLRELEPQLQPNQPLALQREPDSSYDDWAVRVYTTGPNAFWLGYLPEGRNETVARLLDAGYPVVARLTHKAWEEDWLHLEIEVLLERA</sequence>
<gene>
    <name evidence="4" type="ORF">EU557_06675</name>
</gene>
<evidence type="ECO:0000313" key="4">
    <source>
        <dbReference type="EMBL" id="TGD81244.1"/>
    </source>
</evidence>
<name>A0A4Z0MNY9_9BACT</name>
<dbReference type="InterPro" id="IPR014905">
    <property type="entry name" value="HIRAN"/>
</dbReference>
<reference evidence="4 5" key="1">
    <citation type="submission" date="2019-04" db="EMBL/GenBank/DDBJ databases">
        <authorList>
            <person name="Feng G."/>
            <person name="Zhang J."/>
            <person name="Zhu H."/>
        </authorList>
    </citation>
    <scope>NUCLEOTIDE SEQUENCE [LARGE SCALE GENOMIC DNA]</scope>
    <source>
        <strain evidence="4 5">JCM 19491</strain>
    </source>
</reference>
<organism evidence="4 5">
    <name type="scientific">Hymenobacter wooponensis</name>
    <dbReference type="NCBI Taxonomy" id="1525360"/>
    <lineage>
        <taxon>Bacteria</taxon>
        <taxon>Pseudomonadati</taxon>
        <taxon>Bacteroidota</taxon>
        <taxon>Cytophagia</taxon>
        <taxon>Cytophagales</taxon>
        <taxon>Hymenobacteraceae</taxon>
        <taxon>Hymenobacter</taxon>
    </lineage>
</organism>
<feature type="domain" description="HIRAN" evidence="3">
    <location>
        <begin position="85"/>
        <end position="185"/>
    </location>
</feature>
<dbReference type="GO" id="GO:0008270">
    <property type="term" value="F:zinc ion binding"/>
    <property type="evidence" value="ECO:0007669"/>
    <property type="project" value="InterPro"/>
</dbReference>
<protein>
    <recommendedName>
        <fullName evidence="3">HIRAN domain-containing protein</fullName>
    </recommendedName>
</protein>
<proteinExistence type="predicted"/>
<dbReference type="EMBL" id="SRKZ01000002">
    <property type="protein sequence ID" value="TGD81244.1"/>
    <property type="molecule type" value="Genomic_DNA"/>
</dbReference>
<evidence type="ECO:0000256" key="2">
    <source>
        <dbReference type="ARBA" id="ARBA00022801"/>
    </source>
</evidence>
<evidence type="ECO:0000256" key="1">
    <source>
        <dbReference type="ARBA" id="ARBA00022723"/>
    </source>
</evidence>
<keyword evidence="5" id="KW-1185">Reference proteome</keyword>
<dbReference type="Gene3D" id="3.30.70.2330">
    <property type="match status" value="1"/>
</dbReference>
<evidence type="ECO:0000259" key="3">
    <source>
        <dbReference type="SMART" id="SM00910"/>
    </source>
</evidence>
<dbReference type="GO" id="GO:0016818">
    <property type="term" value="F:hydrolase activity, acting on acid anhydrides, in phosphorus-containing anhydrides"/>
    <property type="evidence" value="ECO:0007669"/>
    <property type="project" value="InterPro"/>
</dbReference>
<comment type="caution">
    <text evidence="4">The sequence shown here is derived from an EMBL/GenBank/DDBJ whole genome shotgun (WGS) entry which is preliminary data.</text>
</comment>
<dbReference type="OrthoDB" id="881717at2"/>
<dbReference type="SMART" id="SM00910">
    <property type="entry name" value="HIRAN"/>
    <property type="match status" value="1"/>
</dbReference>
<keyword evidence="2" id="KW-0378">Hydrolase</keyword>
<dbReference type="Pfam" id="PF08797">
    <property type="entry name" value="HIRAN"/>
    <property type="match status" value="1"/>
</dbReference>
<accession>A0A4Z0MNY9</accession>
<keyword evidence="1" id="KW-0479">Metal-binding</keyword>
<evidence type="ECO:0000313" key="5">
    <source>
        <dbReference type="Proteomes" id="UP000298284"/>
    </source>
</evidence>